<proteinExistence type="predicted"/>
<evidence type="ECO:0000313" key="1">
    <source>
        <dbReference type="EMBL" id="SEK80697.1"/>
    </source>
</evidence>
<organism evidence="1 2">
    <name type="scientific">Parapedobacter koreensis</name>
    <dbReference type="NCBI Taxonomy" id="332977"/>
    <lineage>
        <taxon>Bacteria</taxon>
        <taxon>Pseudomonadati</taxon>
        <taxon>Bacteroidota</taxon>
        <taxon>Sphingobacteriia</taxon>
        <taxon>Sphingobacteriales</taxon>
        <taxon>Sphingobacteriaceae</taxon>
        <taxon>Parapedobacter</taxon>
    </lineage>
</organism>
<evidence type="ECO:0000313" key="2">
    <source>
        <dbReference type="Proteomes" id="UP000198916"/>
    </source>
</evidence>
<keyword evidence="2" id="KW-1185">Reference proteome</keyword>
<gene>
    <name evidence="1" type="ORF">SAMN05421740_102751</name>
</gene>
<accession>A0A1H7K441</accession>
<dbReference type="AlphaFoldDB" id="A0A1H7K441"/>
<reference evidence="2" key="1">
    <citation type="submission" date="2016-10" db="EMBL/GenBank/DDBJ databases">
        <authorList>
            <person name="Varghese N."/>
            <person name="Submissions S."/>
        </authorList>
    </citation>
    <scope>NUCLEOTIDE SEQUENCE [LARGE SCALE GENOMIC DNA]</scope>
    <source>
        <strain evidence="2">Jip14</strain>
    </source>
</reference>
<sequence length="109" mass="12325">MKRIATCLKDIVVWAACWLKEHGINPAAPFALLTGAAMAIFLPKGEPCTCEEQLDPEFVEALQQQREEDYEAFLKSRGTTALCAVQWLQLKDKLEKRQPLIQTHANPMQ</sequence>
<dbReference type="Proteomes" id="UP000198916">
    <property type="component" value="Unassembled WGS sequence"/>
</dbReference>
<dbReference type="EMBL" id="FNZR01000002">
    <property type="protein sequence ID" value="SEK80697.1"/>
    <property type="molecule type" value="Genomic_DNA"/>
</dbReference>
<dbReference type="RefSeq" id="WP_090604171.1">
    <property type="nucleotide sequence ID" value="NZ_FNZR01000002.1"/>
</dbReference>
<name>A0A1H7K441_9SPHI</name>
<dbReference type="STRING" id="332977.SAMN05421740_102751"/>
<protein>
    <submittedName>
        <fullName evidence="1">Uncharacterized protein</fullName>
    </submittedName>
</protein>